<dbReference type="PANTHER" id="PTHR38471">
    <property type="entry name" value="FOUR HELIX BUNDLE PROTEIN"/>
    <property type="match status" value="1"/>
</dbReference>
<sequence>MPNECQNPNAKKYDLEERTAIFGENIIDFARSLEKNIINIPLIKQVIRSGTSIGANYCEADGAESKKDFKHKIRLCKKESKETKHWLRMLAKANENKVEECRKLWQEAQELTLIFSSIAKDD</sequence>
<dbReference type="PANTHER" id="PTHR38471:SF2">
    <property type="entry name" value="FOUR HELIX BUNDLE PROTEIN"/>
    <property type="match status" value="1"/>
</dbReference>
<accession>A0A1G2BQT7</accession>
<dbReference type="InterPro" id="IPR012657">
    <property type="entry name" value="23S_rRNA-intervening_sequence"/>
</dbReference>
<dbReference type="Pfam" id="PF05635">
    <property type="entry name" value="23S_rRNA_IVP"/>
    <property type="match status" value="1"/>
</dbReference>
<dbReference type="EMBL" id="MHKO01000051">
    <property type="protein sequence ID" value="OGY91206.1"/>
    <property type="molecule type" value="Genomic_DNA"/>
</dbReference>
<comment type="caution">
    <text evidence="1">The sequence shown here is derived from an EMBL/GenBank/DDBJ whole genome shotgun (WGS) entry which is preliminary data.</text>
</comment>
<dbReference type="Gene3D" id="1.20.1440.60">
    <property type="entry name" value="23S rRNA-intervening sequence"/>
    <property type="match status" value="1"/>
</dbReference>
<dbReference type="InterPro" id="IPR036583">
    <property type="entry name" value="23S_rRNA_IVS_sf"/>
</dbReference>
<name>A0A1G2BQT7_9BACT</name>
<evidence type="ECO:0000313" key="1">
    <source>
        <dbReference type="EMBL" id="OGY91206.1"/>
    </source>
</evidence>
<organism evidence="1 2">
    <name type="scientific">Candidatus Komeilibacteria bacterium RIFCSPLOWO2_02_FULL_48_11</name>
    <dbReference type="NCBI Taxonomy" id="1798553"/>
    <lineage>
        <taxon>Bacteria</taxon>
        <taxon>Candidatus Komeiliibacteriota</taxon>
    </lineage>
</organism>
<proteinExistence type="predicted"/>
<dbReference type="PIRSF" id="PIRSF035652">
    <property type="entry name" value="CHP02436"/>
    <property type="match status" value="1"/>
</dbReference>
<dbReference type="NCBIfam" id="TIGR02436">
    <property type="entry name" value="four helix bundle protein"/>
    <property type="match status" value="1"/>
</dbReference>
<protein>
    <submittedName>
        <fullName evidence="1">Four helix bundle protein</fullName>
    </submittedName>
</protein>
<reference evidence="1 2" key="1">
    <citation type="journal article" date="2016" name="Nat. Commun.">
        <title>Thousands of microbial genomes shed light on interconnected biogeochemical processes in an aquifer system.</title>
        <authorList>
            <person name="Anantharaman K."/>
            <person name="Brown C.T."/>
            <person name="Hug L.A."/>
            <person name="Sharon I."/>
            <person name="Castelle C.J."/>
            <person name="Probst A.J."/>
            <person name="Thomas B.C."/>
            <person name="Singh A."/>
            <person name="Wilkins M.J."/>
            <person name="Karaoz U."/>
            <person name="Brodie E.L."/>
            <person name="Williams K.H."/>
            <person name="Hubbard S.S."/>
            <person name="Banfield J.F."/>
        </authorList>
    </citation>
    <scope>NUCLEOTIDE SEQUENCE [LARGE SCALE GENOMIC DNA]</scope>
</reference>
<dbReference type="Proteomes" id="UP000178109">
    <property type="component" value="Unassembled WGS sequence"/>
</dbReference>
<evidence type="ECO:0000313" key="2">
    <source>
        <dbReference type="Proteomes" id="UP000178109"/>
    </source>
</evidence>
<dbReference type="SUPFAM" id="SSF158446">
    <property type="entry name" value="IVS-encoded protein-like"/>
    <property type="match status" value="1"/>
</dbReference>
<gene>
    <name evidence="1" type="ORF">A3H70_02525</name>
</gene>
<dbReference type="STRING" id="1798553.A3H70_02525"/>
<dbReference type="AlphaFoldDB" id="A0A1G2BQT7"/>